<protein>
    <submittedName>
        <fullName evidence="1">Uncharacterized protein</fullName>
    </submittedName>
</protein>
<gene>
    <name evidence="1" type="ORF">PHSY_001594</name>
</gene>
<dbReference type="GeneID" id="24106891"/>
<dbReference type="RefSeq" id="XP_012187612.1">
    <property type="nucleotide sequence ID" value="XM_012332222.1"/>
</dbReference>
<proteinExistence type="predicted"/>
<name>R9P7E7_PSEHS</name>
<dbReference type="HOGENOM" id="CLU_1455026_0_0_1"/>
<sequence>MFTFKFQRYHLDDHVSLDVHQFTILLSRRVTSLNGSSILRPQRSLADVCRVSRIVRNIACSNLENSEDGDHRVDTLIKADRHELLTVLGWSWAARNVVQPGLTEAAVRPSVQQQTQPLSRRVRTSVKITVDDKVAALTLDRYLLRRSRSLLGNELVCGGHSTIIGCQSLQFVLALCNWDSKHVSKS</sequence>
<dbReference type="AlphaFoldDB" id="R9P7E7"/>
<accession>R9P7E7</accession>
<dbReference type="EMBL" id="DF238782">
    <property type="protein sequence ID" value="GAC94025.1"/>
    <property type="molecule type" value="Genomic_DNA"/>
</dbReference>
<reference evidence="2" key="1">
    <citation type="journal article" date="2013" name="Genome Announc.">
        <title>Draft genome sequence of the basidiomycetous yeast-like fungus Pseudozyma hubeiensis SY62, which produces an abundant amount of the biosurfactant mannosylerythritol lipids.</title>
        <authorList>
            <person name="Konishi M."/>
            <person name="Hatada Y."/>
            <person name="Horiuchi J."/>
        </authorList>
    </citation>
    <scope>NUCLEOTIDE SEQUENCE [LARGE SCALE GENOMIC DNA]</scope>
    <source>
        <strain evidence="2">SY62</strain>
    </source>
</reference>
<organism evidence="1 2">
    <name type="scientific">Pseudozyma hubeiensis (strain SY62)</name>
    <name type="common">Yeast</name>
    <dbReference type="NCBI Taxonomy" id="1305764"/>
    <lineage>
        <taxon>Eukaryota</taxon>
        <taxon>Fungi</taxon>
        <taxon>Dikarya</taxon>
        <taxon>Basidiomycota</taxon>
        <taxon>Ustilaginomycotina</taxon>
        <taxon>Ustilaginomycetes</taxon>
        <taxon>Ustilaginales</taxon>
        <taxon>Ustilaginaceae</taxon>
        <taxon>Pseudozyma</taxon>
    </lineage>
</organism>
<dbReference type="Proteomes" id="UP000014071">
    <property type="component" value="Unassembled WGS sequence"/>
</dbReference>
<keyword evidence="2" id="KW-1185">Reference proteome</keyword>
<evidence type="ECO:0000313" key="1">
    <source>
        <dbReference type="EMBL" id="GAC94025.1"/>
    </source>
</evidence>
<evidence type="ECO:0000313" key="2">
    <source>
        <dbReference type="Proteomes" id="UP000014071"/>
    </source>
</evidence>